<proteinExistence type="predicted"/>
<dbReference type="OrthoDB" id="3062746at2759"/>
<dbReference type="AlphaFoldDB" id="A0A6A4HVW5"/>
<reference evidence="1" key="1">
    <citation type="journal article" date="2019" name="Environ. Microbiol.">
        <title>Fungal ecological strategies reflected in gene transcription - a case study of two litter decomposers.</title>
        <authorList>
            <person name="Barbi F."/>
            <person name="Kohler A."/>
            <person name="Barry K."/>
            <person name="Baskaran P."/>
            <person name="Daum C."/>
            <person name="Fauchery L."/>
            <person name="Ihrmark K."/>
            <person name="Kuo A."/>
            <person name="LaButti K."/>
            <person name="Lipzen A."/>
            <person name="Morin E."/>
            <person name="Grigoriev I.V."/>
            <person name="Henrissat B."/>
            <person name="Lindahl B."/>
            <person name="Martin F."/>
        </authorList>
    </citation>
    <scope>NUCLEOTIDE SEQUENCE</scope>
    <source>
        <strain evidence="1">JB14</strain>
    </source>
</reference>
<accession>A0A6A4HVW5</accession>
<organism evidence="1 2">
    <name type="scientific">Gymnopus androsaceus JB14</name>
    <dbReference type="NCBI Taxonomy" id="1447944"/>
    <lineage>
        <taxon>Eukaryota</taxon>
        <taxon>Fungi</taxon>
        <taxon>Dikarya</taxon>
        <taxon>Basidiomycota</taxon>
        <taxon>Agaricomycotina</taxon>
        <taxon>Agaricomycetes</taxon>
        <taxon>Agaricomycetidae</taxon>
        <taxon>Agaricales</taxon>
        <taxon>Marasmiineae</taxon>
        <taxon>Omphalotaceae</taxon>
        <taxon>Gymnopus</taxon>
    </lineage>
</organism>
<dbReference type="EMBL" id="ML769450">
    <property type="protein sequence ID" value="KAE9401057.1"/>
    <property type="molecule type" value="Genomic_DNA"/>
</dbReference>
<evidence type="ECO:0000313" key="2">
    <source>
        <dbReference type="Proteomes" id="UP000799118"/>
    </source>
</evidence>
<name>A0A6A4HVW5_9AGAR</name>
<protein>
    <recommendedName>
        <fullName evidence="3">F-box domain-containing protein</fullName>
    </recommendedName>
</protein>
<evidence type="ECO:0000313" key="1">
    <source>
        <dbReference type="EMBL" id="KAE9401057.1"/>
    </source>
</evidence>
<sequence length="226" mass="26153">MIGLAQSIPPELKRHIAGFCKPAELANLALVNTSYRDEAEVLLYRKISVWFEPKRLSIWDTLKTHSHKAALVRSLTIKFEPNYYAHTLAAESICTALVNTRGLLELCLHLLEEDVAFQAQIQALLRQRYFNLEIFHCSGYFDLPTIVDSQSNSLQILATCDHWNTLSAFQDIARRYPSLKLFSYEQFDYTTSVFNILNIFPALYPNNTFLWDPISKSYNCHDKRIR</sequence>
<keyword evidence="2" id="KW-1185">Reference proteome</keyword>
<dbReference type="Proteomes" id="UP000799118">
    <property type="component" value="Unassembled WGS sequence"/>
</dbReference>
<evidence type="ECO:0008006" key="3">
    <source>
        <dbReference type="Google" id="ProtNLM"/>
    </source>
</evidence>
<gene>
    <name evidence="1" type="ORF">BT96DRAFT_616846</name>
</gene>